<dbReference type="Proteomes" id="UP000288716">
    <property type="component" value="Unassembled WGS sequence"/>
</dbReference>
<dbReference type="OrthoDB" id="19232at2759"/>
<dbReference type="InterPro" id="IPR011989">
    <property type="entry name" value="ARM-like"/>
</dbReference>
<protein>
    <submittedName>
        <fullName evidence="2">Protein EFR3 B-like protein</fullName>
    </submittedName>
</protein>
<comment type="similarity">
    <text evidence="1">Belongs to the EFR3 family.</text>
</comment>
<dbReference type="InterPro" id="IPR049152">
    <property type="entry name" value="EFR3-like_ARM"/>
</dbReference>
<dbReference type="AlphaFoldDB" id="A0A443SKL6"/>
<dbReference type="GO" id="GO:0072659">
    <property type="term" value="P:protein localization to plasma membrane"/>
    <property type="evidence" value="ECO:0007669"/>
    <property type="project" value="TreeGrafter"/>
</dbReference>
<dbReference type="EMBL" id="NCKV01001609">
    <property type="protein sequence ID" value="RWS28057.1"/>
    <property type="molecule type" value="Genomic_DNA"/>
</dbReference>
<dbReference type="STRING" id="299467.A0A443SKL6"/>
<evidence type="ECO:0000313" key="3">
    <source>
        <dbReference type="Proteomes" id="UP000288716"/>
    </source>
</evidence>
<dbReference type="PANTHER" id="PTHR12444">
    <property type="entry name" value="PROTEIN EFR3 HOMOLOG CMP44E"/>
    <property type="match status" value="1"/>
</dbReference>
<dbReference type="PANTHER" id="PTHR12444:SF8">
    <property type="entry name" value="PROTEIN EFR3 HOMOLOG CMP44E"/>
    <property type="match status" value="1"/>
</dbReference>
<comment type="caution">
    <text evidence="2">The sequence shown here is derived from an EMBL/GenBank/DDBJ whole genome shotgun (WGS) entry which is preliminary data.</text>
</comment>
<keyword evidence="3" id="KW-1185">Reference proteome</keyword>
<accession>A0A443SKL6</accession>
<evidence type="ECO:0000313" key="2">
    <source>
        <dbReference type="EMBL" id="RWS28057.1"/>
    </source>
</evidence>
<sequence length="781" mass="88513">MEKLKFYVRSSPEKLDRIGEYFSQRIGSDLWRNKQDFVVIGVEAMDQLLLTCKAQSLNLFVESFLRVIQSLLETQDPKMQLLATQSFVKFANIEEDIPSYHRRYDFFVSKFSSLSHSNASDLNTRNMLRLAGINGLKGVVRKTVSDDLQVDIWDDTHMDKIVPSLLYNLQDREVIPDFVATDCVTTNNPSLTAEECLRELMGKVTFGNIRSVIKPVLKHFDNHQLWDAQYPKQFATSVFQTIMDSIHSQHSYAVVQLLMAHLDEKCKTRRKSLDSLEMKARVRTGIAKVLSNIIAVAAAESIGPSVLEIISSLLKHLRNSINNFQEGSQNTEDEQKFQETVINALGNFADNLPDFQKVEIMIFIINKVPTTTANSKGDFRLQDILLKCLLKVSTKYRTVNISHAFTSSFLNPLLALSLAADPNVRLTVQLIFHQLLDRHGNLPKLSIPLSLSSLPALTMEKAYRQDLMFMRKHGLEILSHIYKNVQFENNSTDNYNAIYITLSLLCVEMNSEEALIDMLRLVFIIQDSMKTASLSESRKIAVHRIIAAFLHLISHLTAVPSFCTHVDLVIKTREEKASWLLPEFDEIPENFAQILEDSKDELFFDKNILAEALRSAGHDTSMLMTPFLSGTVVVDSSKSLSTSDLKHIDIDVDSANSSPGVTRKHNVERIGFEELRKVLTNSLADEQDAREQRRAQITLRFKRADFAELVSKAEENQPTLQKQLQDLFVKLTPRTESIDNGCVMDSPDSAPSPAFTEQYKGWNGKQLIPLNGLEFPDVFVC</sequence>
<dbReference type="Gene3D" id="1.25.10.10">
    <property type="entry name" value="Leucine-rich Repeat Variant"/>
    <property type="match status" value="1"/>
</dbReference>
<dbReference type="GO" id="GO:0005886">
    <property type="term" value="C:plasma membrane"/>
    <property type="evidence" value="ECO:0007669"/>
    <property type="project" value="TreeGrafter"/>
</dbReference>
<dbReference type="Pfam" id="PF21052">
    <property type="entry name" value="EFR3_ARM"/>
    <property type="match status" value="1"/>
</dbReference>
<organism evidence="2 3">
    <name type="scientific">Leptotrombidium deliense</name>
    <dbReference type="NCBI Taxonomy" id="299467"/>
    <lineage>
        <taxon>Eukaryota</taxon>
        <taxon>Metazoa</taxon>
        <taxon>Ecdysozoa</taxon>
        <taxon>Arthropoda</taxon>
        <taxon>Chelicerata</taxon>
        <taxon>Arachnida</taxon>
        <taxon>Acari</taxon>
        <taxon>Acariformes</taxon>
        <taxon>Trombidiformes</taxon>
        <taxon>Prostigmata</taxon>
        <taxon>Anystina</taxon>
        <taxon>Parasitengona</taxon>
        <taxon>Trombiculoidea</taxon>
        <taxon>Trombiculidae</taxon>
        <taxon>Leptotrombidium</taxon>
    </lineage>
</organism>
<proteinExistence type="inferred from homology"/>
<evidence type="ECO:0000256" key="1">
    <source>
        <dbReference type="ARBA" id="ARBA00010216"/>
    </source>
</evidence>
<dbReference type="SUPFAM" id="SSF48371">
    <property type="entry name" value="ARM repeat"/>
    <property type="match status" value="1"/>
</dbReference>
<name>A0A443SKL6_9ACAR</name>
<reference evidence="2 3" key="1">
    <citation type="journal article" date="2018" name="Gigascience">
        <title>Genomes of trombidid mites reveal novel predicted allergens and laterally-transferred genes associated with secondary metabolism.</title>
        <authorList>
            <person name="Dong X."/>
            <person name="Chaisiri K."/>
            <person name="Xia D."/>
            <person name="Armstrong S.D."/>
            <person name="Fang Y."/>
            <person name="Donnelly M.J."/>
            <person name="Kadowaki T."/>
            <person name="McGarry J.W."/>
            <person name="Darby A.C."/>
            <person name="Makepeace B.L."/>
        </authorList>
    </citation>
    <scope>NUCLEOTIDE SEQUENCE [LARGE SCALE GENOMIC DNA]</scope>
    <source>
        <strain evidence="2">UoL-UT</strain>
    </source>
</reference>
<gene>
    <name evidence="2" type="ORF">B4U80_10107</name>
</gene>
<dbReference type="VEuPathDB" id="VectorBase:LDEU003984"/>
<dbReference type="InterPro" id="IPR016024">
    <property type="entry name" value="ARM-type_fold"/>
</dbReference>
<dbReference type="InterPro" id="IPR051851">
    <property type="entry name" value="EFR3_Homologs"/>
</dbReference>